<accession>A0ABV0SDV3</accession>
<protein>
    <submittedName>
        <fullName evidence="1">Uncharacterized protein</fullName>
    </submittedName>
</protein>
<sequence>MFTARRKKKKVLYVCMYSTLPESPYPGLSLSDLQLPAASAAVVVGQVAHAYDDADDDVDDEGCFYVHSVIQTPVLDDRWDENVLTHNHVSYFSFTQTQRNRK</sequence>
<dbReference type="EMBL" id="JAHRIN010076116">
    <property type="protein sequence ID" value="MEQ2217778.1"/>
    <property type="molecule type" value="Genomic_DNA"/>
</dbReference>
<comment type="caution">
    <text evidence="1">The sequence shown here is derived from an EMBL/GenBank/DDBJ whole genome shotgun (WGS) entry which is preliminary data.</text>
</comment>
<evidence type="ECO:0000313" key="1">
    <source>
        <dbReference type="EMBL" id="MEQ2217778.1"/>
    </source>
</evidence>
<dbReference type="Proteomes" id="UP001434883">
    <property type="component" value="Unassembled WGS sequence"/>
</dbReference>
<organism evidence="1 2">
    <name type="scientific">Xenoophorus captivus</name>
    <dbReference type="NCBI Taxonomy" id="1517983"/>
    <lineage>
        <taxon>Eukaryota</taxon>
        <taxon>Metazoa</taxon>
        <taxon>Chordata</taxon>
        <taxon>Craniata</taxon>
        <taxon>Vertebrata</taxon>
        <taxon>Euteleostomi</taxon>
        <taxon>Actinopterygii</taxon>
        <taxon>Neopterygii</taxon>
        <taxon>Teleostei</taxon>
        <taxon>Neoteleostei</taxon>
        <taxon>Acanthomorphata</taxon>
        <taxon>Ovalentaria</taxon>
        <taxon>Atherinomorphae</taxon>
        <taxon>Cyprinodontiformes</taxon>
        <taxon>Goodeidae</taxon>
        <taxon>Xenoophorus</taxon>
    </lineage>
</organism>
<name>A0ABV0SDV3_9TELE</name>
<reference evidence="1 2" key="1">
    <citation type="submission" date="2021-06" db="EMBL/GenBank/DDBJ databases">
        <authorList>
            <person name="Palmer J.M."/>
        </authorList>
    </citation>
    <scope>NUCLEOTIDE SEQUENCE [LARGE SCALE GENOMIC DNA]</scope>
    <source>
        <strain evidence="1 2">XC_2019</strain>
        <tissue evidence="1">Muscle</tissue>
    </source>
</reference>
<keyword evidence="2" id="KW-1185">Reference proteome</keyword>
<proteinExistence type="predicted"/>
<evidence type="ECO:0000313" key="2">
    <source>
        <dbReference type="Proteomes" id="UP001434883"/>
    </source>
</evidence>
<gene>
    <name evidence="1" type="ORF">XENOCAPTIV_022301</name>
</gene>